<feature type="transmembrane region" description="Helical" evidence="2">
    <location>
        <begin position="218"/>
        <end position="242"/>
    </location>
</feature>
<sequence>MNTSQMNTSQMNTSQMNASQAEMGVATVSIVIASQVLNLCLGLPLQCYAMHLLLSKPGGGGGGGVDVNVIFAVNLTFVEMLYCLVGPLYCPCIISLRLCVGALLGLWLGTCMAGRYLFQCWLCLEQYLAVIHPMIFLKFKPMRYRVGFASLAWFFTLGIGTASSCMFPAVPYDAFGAVYFIVFFLDSFCCLSVLKALLRPGPSDRDDGEMNAAKKRAFKIISMNLTTFLVQVLPIVISFGLLSTLPPESFHLGVAIAMTINIAGGFVHPIYVLHKYGKLPWMKDTRTKKIMEFHGAVEVNTQWKPPLDYSTNTNTTNTTATKSVTQQASDSSSQAEATDADGFLPCQSKPLAESEDFSSSETSNQQDLRNAQGSYSRLNIYSSEDSDEDVCASRLRKTKSILDELFTDESNDSASDSGEDLPSKPGDESDGSSSDISECPQPSASTHRGSKVDGVAVNKTEKTEDGRRVYNKKHYCLFCSKPFSKIARHLEDVHSKEEEVSKACSFPKGSKQRRIYLDELRLRGNYIHNIAVLKSGKGDLIPYKRPRGEMKASDFMHCPHCQGLFTKKVLWRHMKVCKLSPKDYVPKPGKNRALSLCAATQPVPRNISPELWKILSVMVSDEITEAVKNDSCVIQMAEHWLRKSGESPNSQCFIRQKLRELGKLLLSGRKVTSLRKLEDFIDPYNCMQAVEAVRHACEYNSEKNTYKIPSLAKKLAICLAQLSRLVRTKVVMPKNVKLARKLQNFQKIHEERWNDLLCATVFRNSEDEEVKFKPPTLLAFTEDVQKLHTFLDKAQDEFTAQLSAESSTKHWSDLAKVALTQIILFNRSREAEVVSMTLETFLSRDNTDPATDIDWALTEVEKQLCRHFYKIVIRRDGARPIPILLTLKMLRALQLLVEKRESCGVMKDNTYVFARPSASSHFRCSDCVRGFALICGAKDPQALTCWKLRKRMATLSTVLNLGDPEINQLASFLGHELIIQDEFYPLHERTLQLAKVHKVLTAMEQGRMMEFMGKNFTDIDVQPDEKVDLSSDKVKKSWECSGVFPGTCPGKKATQKKRKTWSGPEIQAVEKHMKDYITSCRVPGKAACENCISAEPLTLKKRDWQSVKFYIYNRIMAQKRDASHKV</sequence>
<keyword evidence="2" id="KW-0472">Membrane</keyword>
<feature type="compositionally biased region" description="Polar residues" evidence="1">
    <location>
        <begin position="359"/>
        <end position="375"/>
    </location>
</feature>
<feature type="transmembrane region" description="Helical" evidence="2">
    <location>
        <begin position="65"/>
        <end position="85"/>
    </location>
</feature>
<feature type="transmembrane region" description="Helical" evidence="2">
    <location>
        <begin position="92"/>
        <end position="110"/>
    </location>
</feature>
<organism evidence="3 4">
    <name type="scientific">Pangasianodon hypophthalmus</name>
    <name type="common">Striped catfish</name>
    <name type="synonym">Helicophagus hypophthalmus</name>
    <dbReference type="NCBI Taxonomy" id="310915"/>
    <lineage>
        <taxon>Eukaryota</taxon>
        <taxon>Metazoa</taxon>
        <taxon>Chordata</taxon>
        <taxon>Craniata</taxon>
        <taxon>Vertebrata</taxon>
        <taxon>Euteleostomi</taxon>
        <taxon>Actinopterygii</taxon>
        <taxon>Neopterygii</taxon>
        <taxon>Teleostei</taxon>
        <taxon>Ostariophysi</taxon>
        <taxon>Siluriformes</taxon>
        <taxon>Pangasiidae</taxon>
        <taxon>Pangasianodon</taxon>
    </lineage>
</organism>
<feature type="transmembrane region" description="Helical" evidence="2">
    <location>
        <begin position="254"/>
        <end position="273"/>
    </location>
</feature>
<dbReference type="Proteomes" id="UP000327468">
    <property type="component" value="Chromosome 2"/>
</dbReference>
<evidence type="ECO:0000313" key="3">
    <source>
        <dbReference type="EMBL" id="KAB5584682.1"/>
    </source>
</evidence>
<dbReference type="Gene3D" id="1.20.1070.10">
    <property type="entry name" value="Rhodopsin 7-helix transmembrane proteins"/>
    <property type="match status" value="1"/>
</dbReference>
<feature type="region of interest" description="Disordered" evidence="1">
    <location>
        <begin position="304"/>
        <end position="375"/>
    </location>
</feature>
<feature type="region of interest" description="Disordered" evidence="1">
    <location>
        <begin position="406"/>
        <end position="459"/>
    </location>
</feature>
<evidence type="ECO:0000256" key="2">
    <source>
        <dbReference type="SAM" id="Phobius"/>
    </source>
</evidence>
<feature type="transmembrane region" description="Helical" evidence="2">
    <location>
        <begin position="148"/>
        <end position="170"/>
    </location>
</feature>
<comment type="caution">
    <text evidence="3">The sequence shown here is derived from an EMBL/GenBank/DDBJ whole genome shotgun (WGS) entry which is preliminary data.</text>
</comment>
<keyword evidence="2" id="KW-1133">Transmembrane helix</keyword>
<dbReference type="PANTHER" id="PTHR33480:SF5">
    <property type="entry name" value="SI:DKEY-51D8.9"/>
    <property type="match status" value="1"/>
</dbReference>
<keyword evidence="2" id="KW-0812">Transmembrane</keyword>
<dbReference type="PANTHER" id="PTHR33480">
    <property type="entry name" value="SET DOMAIN-CONTAINING PROTEIN-RELATED"/>
    <property type="match status" value="1"/>
</dbReference>
<dbReference type="EMBL" id="VFJC01000003">
    <property type="protein sequence ID" value="KAB5584682.1"/>
    <property type="molecule type" value="Genomic_DNA"/>
</dbReference>
<feature type="transmembrane region" description="Helical" evidence="2">
    <location>
        <begin position="21"/>
        <end position="45"/>
    </location>
</feature>
<feature type="compositionally biased region" description="Low complexity" evidence="1">
    <location>
        <begin position="311"/>
        <end position="341"/>
    </location>
</feature>
<name>A0A5N5PY37_PANHP</name>
<dbReference type="AlphaFoldDB" id="A0A5N5PY37"/>
<protein>
    <submittedName>
        <fullName evidence="3">Uncharacterized protein</fullName>
    </submittedName>
</protein>
<dbReference type="SUPFAM" id="SSF81321">
    <property type="entry name" value="Family A G protein-coupled receptor-like"/>
    <property type="match status" value="1"/>
</dbReference>
<proteinExistence type="predicted"/>
<feature type="transmembrane region" description="Helical" evidence="2">
    <location>
        <begin position="176"/>
        <end position="198"/>
    </location>
</feature>
<evidence type="ECO:0000313" key="4">
    <source>
        <dbReference type="Proteomes" id="UP000327468"/>
    </source>
</evidence>
<reference evidence="3 4" key="1">
    <citation type="submission" date="2019-06" db="EMBL/GenBank/DDBJ databases">
        <title>A chromosome-scale genome assembly of the striped catfish, Pangasianodon hypophthalmus.</title>
        <authorList>
            <person name="Wen M."/>
            <person name="Zahm M."/>
            <person name="Roques C."/>
            <person name="Cabau C."/>
            <person name="Klopp C."/>
            <person name="Donnadieu C."/>
            <person name="Jouanno E."/>
            <person name="Avarre J.-C."/>
            <person name="Campet M."/>
            <person name="Ha T.T.T."/>
            <person name="Dugue R."/>
            <person name="Lampietro C."/>
            <person name="Louis A."/>
            <person name="Herpin A."/>
            <person name="Echchiki A."/>
            <person name="Berthelot C."/>
            <person name="Parey E."/>
            <person name="Roest-Crollius H."/>
            <person name="Braasch I."/>
            <person name="Postlethwait J."/>
            <person name="Bobe J."/>
            <person name="Montfort J."/>
            <person name="Bouchez O."/>
            <person name="Begum T."/>
            <person name="Schartl M."/>
            <person name="Guiguen Y."/>
        </authorList>
    </citation>
    <scope>NUCLEOTIDE SEQUENCE [LARGE SCALE GENOMIC DNA]</scope>
    <source>
        <strain evidence="3 4">Indonesia</strain>
        <tissue evidence="3">Blood</tissue>
    </source>
</reference>
<evidence type="ECO:0000256" key="1">
    <source>
        <dbReference type="SAM" id="MobiDB-lite"/>
    </source>
</evidence>
<accession>A0A5N5PY37</accession>
<keyword evidence="4" id="KW-1185">Reference proteome</keyword>
<gene>
    <name evidence="3" type="ORF">PHYPO_G00110280</name>
</gene>